<keyword evidence="11" id="KW-1015">Disulfide bond</keyword>
<evidence type="ECO:0000256" key="10">
    <source>
        <dbReference type="ARBA" id="ARBA00023136"/>
    </source>
</evidence>
<comment type="similarity">
    <text evidence="3">Belongs to the peptidase M1 family.</text>
</comment>
<dbReference type="GO" id="GO:0006508">
    <property type="term" value="P:proteolysis"/>
    <property type="evidence" value="ECO:0007669"/>
    <property type="project" value="UniProtKB-KW"/>
</dbReference>
<reference evidence="14 15" key="1">
    <citation type="journal article" date="2017" name="PLoS Biol.">
        <title>The sea cucumber genome provides insights into morphological evolution and visceral regeneration.</title>
        <authorList>
            <person name="Zhang X."/>
            <person name="Sun L."/>
            <person name="Yuan J."/>
            <person name="Sun Y."/>
            <person name="Gao Y."/>
            <person name="Zhang L."/>
            <person name="Li S."/>
            <person name="Dai H."/>
            <person name="Hamel J.F."/>
            <person name="Liu C."/>
            <person name="Yu Y."/>
            <person name="Liu S."/>
            <person name="Lin W."/>
            <person name="Guo K."/>
            <person name="Jin S."/>
            <person name="Xu P."/>
            <person name="Storey K.B."/>
            <person name="Huan P."/>
            <person name="Zhang T."/>
            <person name="Zhou Y."/>
            <person name="Zhang J."/>
            <person name="Lin C."/>
            <person name="Li X."/>
            <person name="Xing L."/>
            <person name="Huo D."/>
            <person name="Sun M."/>
            <person name="Wang L."/>
            <person name="Mercier A."/>
            <person name="Li F."/>
            <person name="Yang H."/>
            <person name="Xiang J."/>
        </authorList>
    </citation>
    <scope>NUCLEOTIDE SEQUENCE [LARGE SCALE GENOMIC DNA]</scope>
    <source>
        <strain evidence="14">Shaxun</strain>
        <tissue evidence="14">Muscle</tissue>
    </source>
</reference>
<keyword evidence="8" id="KW-0862">Zinc</keyword>
<dbReference type="OrthoDB" id="6750768at2759"/>
<evidence type="ECO:0000256" key="7">
    <source>
        <dbReference type="ARBA" id="ARBA00022801"/>
    </source>
</evidence>
<comment type="cofactor">
    <cofactor evidence="1">
        <name>Zn(2+)</name>
        <dbReference type="ChEBI" id="CHEBI:29105"/>
    </cofactor>
</comment>
<keyword evidence="15" id="KW-1185">Reference proteome</keyword>
<dbReference type="GO" id="GO:0042277">
    <property type="term" value="F:peptide binding"/>
    <property type="evidence" value="ECO:0007669"/>
    <property type="project" value="TreeGrafter"/>
</dbReference>
<dbReference type="InterPro" id="IPR050344">
    <property type="entry name" value="Peptidase_M1_aminopeptidases"/>
</dbReference>
<accession>A0A2G8JW07</accession>
<evidence type="ECO:0000256" key="1">
    <source>
        <dbReference type="ARBA" id="ARBA00001947"/>
    </source>
</evidence>
<keyword evidence="12" id="KW-0325">Glycoprotein</keyword>
<keyword evidence="6" id="KW-0479">Metal-binding</keyword>
<organism evidence="14 15">
    <name type="scientific">Stichopus japonicus</name>
    <name type="common">Sea cucumber</name>
    <dbReference type="NCBI Taxonomy" id="307972"/>
    <lineage>
        <taxon>Eukaryota</taxon>
        <taxon>Metazoa</taxon>
        <taxon>Echinodermata</taxon>
        <taxon>Eleutherozoa</taxon>
        <taxon>Echinozoa</taxon>
        <taxon>Holothuroidea</taxon>
        <taxon>Aspidochirotacea</taxon>
        <taxon>Aspidochirotida</taxon>
        <taxon>Stichopodidae</taxon>
        <taxon>Apostichopus</taxon>
    </lineage>
</organism>
<dbReference type="STRING" id="307972.A0A2G8JW07"/>
<dbReference type="Proteomes" id="UP000230750">
    <property type="component" value="Unassembled WGS sequence"/>
</dbReference>
<keyword evidence="4" id="KW-1003">Cell membrane</keyword>
<evidence type="ECO:0000256" key="4">
    <source>
        <dbReference type="ARBA" id="ARBA00022475"/>
    </source>
</evidence>
<dbReference type="AlphaFoldDB" id="A0A2G8JW07"/>
<evidence type="ECO:0000256" key="8">
    <source>
        <dbReference type="ARBA" id="ARBA00022833"/>
    </source>
</evidence>
<dbReference type="GO" id="GO:0005737">
    <property type="term" value="C:cytoplasm"/>
    <property type="evidence" value="ECO:0007669"/>
    <property type="project" value="TreeGrafter"/>
</dbReference>
<dbReference type="Gene3D" id="1.25.50.20">
    <property type="match status" value="1"/>
</dbReference>
<gene>
    <name evidence="14" type="ORF">BSL78_23238</name>
</gene>
<dbReference type="GO" id="GO:0008270">
    <property type="term" value="F:zinc ion binding"/>
    <property type="evidence" value="ECO:0007669"/>
    <property type="project" value="TreeGrafter"/>
</dbReference>
<keyword evidence="14" id="KW-0031">Aminopeptidase</keyword>
<keyword evidence="7" id="KW-0378">Hydrolase</keyword>
<evidence type="ECO:0000256" key="3">
    <source>
        <dbReference type="ARBA" id="ARBA00010136"/>
    </source>
</evidence>
<evidence type="ECO:0000313" key="14">
    <source>
        <dbReference type="EMBL" id="PIK39928.1"/>
    </source>
</evidence>
<dbReference type="PANTHER" id="PTHR11533">
    <property type="entry name" value="PROTEASE M1 ZINC METALLOPROTEASE"/>
    <property type="match status" value="1"/>
</dbReference>
<evidence type="ECO:0000256" key="5">
    <source>
        <dbReference type="ARBA" id="ARBA00022670"/>
    </source>
</evidence>
<evidence type="ECO:0000259" key="13">
    <source>
        <dbReference type="Pfam" id="PF11838"/>
    </source>
</evidence>
<feature type="domain" description="ERAP1-like C-terminal" evidence="13">
    <location>
        <begin position="2"/>
        <end position="231"/>
    </location>
</feature>
<evidence type="ECO:0000256" key="6">
    <source>
        <dbReference type="ARBA" id="ARBA00022723"/>
    </source>
</evidence>
<dbReference type="Pfam" id="PF11838">
    <property type="entry name" value="ERAP1_C"/>
    <property type="match status" value="1"/>
</dbReference>
<evidence type="ECO:0000256" key="2">
    <source>
        <dbReference type="ARBA" id="ARBA00004236"/>
    </source>
</evidence>
<dbReference type="FunFam" id="1.25.50.20:FF:000001">
    <property type="entry name" value="Aminopeptidase"/>
    <property type="match status" value="1"/>
</dbReference>
<keyword evidence="5" id="KW-0645">Protease</keyword>
<evidence type="ECO:0000256" key="9">
    <source>
        <dbReference type="ARBA" id="ARBA00023049"/>
    </source>
</evidence>
<dbReference type="GO" id="GO:0005615">
    <property type="term" value="C:extracellular space"/>
    <property type="evidence" value="ECO:0007669"/>
    <property type="project" value="TreeGrafter"/>
</dbReference>
<dbReference type="PANTHER" id="PTHR11533:SF294">
    <property type="entry name" value="THYROTROPIN-RELEASING HORMONE-DEGRADING ECTOENZYME"/>
    <property type="match status" value="1"/>
</dbReference>
<comment type="caution">
    <text evidence="14">The sequence shown here is derived from an EMBL/GenBank/DDBJ whole genome shotgun (WGS) entry which is preliminary data.</text>
</comment>
<evidence type="ECO:0000313" key="15">
    <source>
        <dbReference type="Proteomes" id="UP000230750"/>
    </source>
</evidence>
<dbReference type="GO" id="GO:0005886">
    <property type="term" value="C:plasma membrane"/>
    <property type="evidence" value="ECO:0007669"/>
    <property type="project" value="UniProtKB-SubCell"/>
</dbReference>
<name>A0A2G8JW07_STIJA</name>
<dbReference type="EMBL" id="MRZV01001186">
    <property type="protein sequence ID" value="PIK39928.1"/>
    <property type="molecule type" value="Genomic_DNA"/>
</dbReference>
<proteinExistence type="inferred from homology"/>
<dbReference type="GO" id="GO:0043171">
    <property type="term" value="P:peptide catabolic process"/>
    <property type="evidence" value="ECO:0007669"/>
    <property type="project" value="TreeGrafter"/>
</dbReference>
<evidence type="ECO:0000256" key="12">
    <source>
        <dbReference type="ARBA" id="ARBA00023180"/>
    </source>
</evidence>
<sequence>MLSRSKAYGNFNTYMFNQVTPFFEYIGWEGKSDNHLDSLSHSLAVNLACGYGNDDCVNNATQEFAAWMANPETNPINPTLKSTVYCTAISQGSQEEWNFAYDQYLNTLEASEASTLLSSLGCSKEVWVLSSFLDLSLDPTKVRAQDAVDAVTYVARNPVGYSLAWDFFRANWDHYRDTYGSSVFQFTDLVDSVTNHFNTEFELQMLEEFMADHPDQGTASRAFVQAVDSTKANIRWITSYLEEVNDWLNEAVNP</sequence>
<evidence type="ECO:0000256" key="11">
    <source>
        <dbReference type="ARBA" id="ARBA00023157"/>
    </source>
</evidence>
<keyword evidence="9" id="KW-0482">Metalloprotease</keyword>
<dbReference type="GO" id="GO:0070006">
    <property type="term" value="F:metalloaminopeptidase activity"/>
    <property type="evidence" value="ECO:0007669"/>
    <property type="project" value="TreeGrafter"/>
</dbReference>
<dbReference type="InterPro" id="IPR024571">
    <property type="entry name" value="ERAP1-like_C_dom"/>
</dbReference>
<protein>
    <submittedName>
        <fullName evidence="14">Putative aminopeptidase N</fullName>
    </submittedName>
</protein>
<comment type="subcellular location">
    <subcellularLocation>
        <location evidence="2">Cell membrane</location>
    </subcellularLocation>
</comment>
<keyword evidence="10" id="KW-0472">Membrane</keyword>